<evidence type="ECO:0000313" key="1">
    <source>
        <dbReference type="EMBL" id="BBZ37087.1"/>
    </source>
</evidence>
<dbReference type="RefSeq" id="WP_085233759.1">
    <property type="nucleotide sequence ID" value="NZ_AP022613.1"/>
</dbReference>
<sequence>MSEQLTAEVNQLRNRMYRQVNQAGNSPLSVRDEVAIVDLLAKIAAELEVLEGKPDHMLA</sequence>
<dbReference type="AlphaFoldDB" id="A0A1X1T6R4"/>
<keyword evidence="2" id="KW-1185">Reference proteome</keyword>
<protein>
    <submittedName>
        <fullName evidence="1">Uncharacterized protein</fullName>
    </submittedName>
</protein>
<evidence type="ECO:0000313" key="2">
    <source>
        <dbReference type="Proteomes" id="UP000467385"/>
    </source>
</evidence>
<organism evidence="1 2">
    <name type="scientific">Mycobacterium conspicuum</name>
    <dbReference type="NCBI Taxonomy" id="44010"/>
    <lineage>
        <taxon>Bacteria</taxon>
        <taxon>Bacillati</taxon>
        <taxon>Actinomycetota</taxon>
        <taxon>Actinomycetes</taxon>
        <taxon>Mycobacteriales</taxon>
        <taxon>Mycobacteriaceae</taxon>
        <taxon>Mycobacterium</taxon>
    </lineage>
</organism>
<dbReference type="Proteomes" id="UP000467385">
    <property type="component" value="Chromosome"/>
</dbReference>
<name>A0A1X1T6R4_9MYCO</name>
<reference evidence="1 2" key="1">
    <citation type="journal article" date="2019" name="Emerg. Microbes Infect.">
        <title>Comprehensive subspecies identification of 175 nontuberculous mycobacteria species based on 7547 genomic profiles.</title>
        <authorList>
            <person name="Matsumoto Y."/>
            <person name="Kinjo T."/>
            <person name="Motooka D."/>
            <person name="Nabeya D."/>
            <person name="Jung N."/>
            <person name="Uechi K."/>
            <person name="Horii T."/>
            <person name="Iida T."/>
            <person name="Fujita J."/>
            <person name="Nakamura S."/>
        </authorList>
    </citation>
    <scope>NUCLEOTIDE SEQUENCE [LARGE SCALE GENOMIC DNA]</scope>
    <source>
        <strain evidence="1 2">JCM 14738</strain>
    </source>
</reference>
<dbReference type="OrthoDB" id="9917792at2"/>
<dbReference type="EMBL" id="AP022613">
    <property type="protein sequence ID" value="BBZ37087.1"/>
    <property type="molecule type" value="Genomic_DNA"/>
</dbReference>
<proteinExistence type="predicted"/>
<accession>A0A1X1T6R4</accession>
<gene>
    <name evidence="1" type="ORF">MCNS_01500</name>
</gene>